<evidence type="ECO:0000259" key="1">
    <source>
        <dbReference type="PROSITE" id="PS50191"/>
    </source>
</evidence>
<dbReference type="Pfam" id="PF00650">
    <property type="entry name" value="CRAL_TRIO"/>
    <property type="match status" value="1"/>
</dbReference>
<sequence length="312" mass="36552">MEAEGCHPLLQATQEEICKTREFYNLDEQKIKDFIDAIKEWCKKQEHLVEASKYLTHDIIERLIYLSRGSLEATKTKIDRLLTIRGLSPQIVANRSVEEFEDYLDKYAFVPLPKMDKEQTRVFLVKHLKENWADFDILTYMRYTFMLAEYRINFEYSLKDIYIIDFNTVTINDITKLNPVVLKDADILARKVYGVRIKGIHVINAPAFVDLFVSLYKQMVSAKVASRIYTHTSYETLYDHLSKEILPEDYGGDAPSVEKLQEQWREYLKSDEGRKIAENSNYLVSDESRRNCAKFNEEYLGMPGSFTKLNVD</sequence>
<dbReference type="OrthoDB" id="6682367at2759"/>
<dbReference type="AlphaFoldDB" id="A0A8J9XZQ8"/>
<accession>A0A8J9XZQ8</accession>
<dbReference type="SUPFAM" id="SSF52087">
    <property type="entry name" value="CRAL/TRIO domain"/>
    <property type="match status" value="1"/>
</dbReference>
<evidence type="ECO:0000313" key="3">
    <source>
        <dbReference type="Proteomes" id="UP000838878"/>
    </source>
</evidence>
<evidence type="ECO:0000313" key="2">
    <source>
        <dbReference type="EMBL" id="CAH0713634.1"/>
    </source>
</evidence>
<dbReference type="GO" id="GO:0016020">
    <property type="term" value="C:membrane"/>
    <property type="evidence" value="ECO:0007669"/>
    <property type="project" value="TreeGrafter"/>
</dbReference>
<dbReference type="InterPro" id="IPR001251">
    <property type="entry name" value="CRAL-TRIO_dom"/>
</dbReference>
<dbReference type="GO" id="GO:1902936">
    <property type="term" value="F:phosphatidylinositol bisphosphate binding"/>
    <property type="evidence" value="ECO:0007669"/>
    <property type="project" value="TreeGrafter"/>
</dbReference>
<organism evidence="2 3">
    <name type="scientific">Brenthis ino</name>
    <name type="common">lesser marbled fritillary</name>
    <dbReference type="NCBI Taxonomy" id="405034"/>
    <lineage>
        <taxon>Eukaryota</taxon>
        <taxon>Metazoa</taxon>
        <taxon>Ecdysozoa</taxon>
        <taxon>Arthropoda</taxon>
        <taxon>Hexapoda</taxon>
        <taxon>Insecta</taxon>
        <taxon>Pterygota</taxon>
        <taxon>Neoptera</taxon>
        <taxon>Endopterygota</taxon>
        <taxon>Lepidoptera</taxon>
        <taxon>Glossata</taxon>
        <taxon>Ditrysia</taxon>
        <taxon>Papilionoidea</taxon>
        <taxon>Nymphalidae</taxon>
        <taxon>Heliconiinae</taxon>
        <taxon>Argynnini</taxon>
        <taxon>Brenthis</taxon>
    </lineage>
</organism>
<reference evidence="2" key="1">
    <citation type="submission" date="2021-12" db="EMBL/GenBank/DDBJ databases">
        <authorList>
            <person name="Martin H S."/>
        </authorList>
    </citation>
    <scope>NUCLEOTIDE SEQUENCE</scope>
</reference>
<dbReference type="Gene3D" id="3.40.525.10">
    <property type="entry name" value="CRAL-TRIO lipid binding domain"/>
    <property type="match status" value="1"/>
</dbReference>
<dbReference type="PANTHER" id="PTHR10174:SF222">
    <property type="entry name" value="GH10083P-RELATED"/>
    <property type="match status" value="1"/>
</dbReference>
<protein>
    <recommendedName>
        <fullName evidence="1">CRAL-TRIO domain-containing protein</fullName>
    </recommendedName>
</protein>
<dbReference type="InterPro" id="IPR036865">
    <property type="entry name" value="CRAL-TRIO_dom_sf"/>
</dbReference>
<feature type="domain" description="CRAL-TRIO" evidence="1">
    <location>
        <begin position="97"/>
        <end position="258"/>
    </location>
</feature>
<dbReference type="SMART" id="SM00516">
    <property type="entry name" value="SEC14"/>
    <property type="match status" value="1"/>
</dbReference>
<dbReference type="Proteomes" id="UP000838878">
    <property type="component" value="Chromosome 1"/>
</dbReference>
<dbReference type="CDD" id="cd00170">
    <property type="entry name" value="SEC14"/>
    <property type="match status" value="1"/>
</dbReference>
<keyword evidence="3" id="KW-1185">Reference proteome</keyword>
<gene>
    <name evidence="2" type="ORF">BINO364_LOCUS777</name>
</gene>
<dbReference type="PRINTS" id="PR00180">
    <property type="entry name" value="CRETINALDHBP"/>
</dbReference>
<dbReference type="PANTHER" id="PTHR10174">
    <property type="entry name" value="ALPHA-TOCOPHEROL TRANSFER PROTEIN-RELATED"/>
    <property type="match status" value="1"/>
</dbReference>
<feature type="non-terminal residue" evidence="2">
    <location>
        <position position="312"/>
    </location>
</feature>
<dbReference type="EMBL" id="OV170221">
    <property type="protein sequence ID" value="CAH0713634.1"/>
    <property type="molecule type" value="Genomic_DNA"/>
</dbReference>
<dbReference type="PROSITE" id="PS50191">
    <property type="entry name" value="CRAL_TRIO"/>
    <property type="match status" value="1"/>
</dbReference>
<name>A0A8J9XZQ8_9NEOP</name>
<proteinExistence type="predicted"/>